<accession>A0ABR3AR40</accession>
<keyword evidence="1" id="KW-0812">Transmembrane</keyword>
<dbReference type="PANTHER" id="PTHR14256">
    <property type="entry name" value="NADH-UBIQUINONE OXIDOREDUCTASE MLRQ SUBUNIT"/>
    <property type="match status" value="1"/>
</dbReference>
<protein>
    <submittedName>
        <fullName evidence="2">NADH-ubiquinone reductase complex 1 MLRQ subunit-domain-containing protein</fullName>
    </submittedName>
</protein>
<evidence type="ECO:0000313" key="2">
    <source>
        <dbReference type="EMBL" id="KAL0079674.1"/>
    </source>
</evidence>
<feature type="transmembrane region" description="Helical" evidence="1">
    <location>
        <begin position="36"/>
        <end position="55"/>
    </location>
</feature>
<sequence>MRYSKIIIQILSKQPTTINMSALQKFLKLSGSKPEIFPLFGIMGIALGGAGFMAVHQARAPDVVWDHKTNASPWQDVKEGEQVKLYALNQKYTGRYERPRF</sequence>
<dbReference type="InterPro" id="IPR010530">
    <property type="entry name" value="B12D"/>
</dbReference>
<keyword evidence="1" id="KW-1133">Transmembrane helix</keyword>
<name>A0ABR3AR40_PHYBL</name>
<dbReference type="PANTHER" id="PTHR14256:SF1">
    <property type="entry name" value="GEO09626P1"/>
    <property type="match status" value="1"/>
</dbReference>
<proteinExistence type="predicted"/>
<dbReference type="Proteomes" id="UP001448207">
    <property type="component" value="Unassembled WGS sequence"/>
</dbReference>
<dbReference type="Pfam" id="PF06522">
    <property type="entry name" value="B12D"/>
    <property type="match status" value="1"/>
</dbReference>
<evidence type="ECO:0000256" key="1">
    <source>
        <dbReference type="SAM" id="Phobius"/>
    </source>
</evidence>
<comment type="caution">
    <text evidence="2">The sequence shown here is derived from an EMBL/GenBank/DDBJ whole genome shotgun (WGS) entry which is preliminary data.</text>
</comment>
<gene>
    <name evidence="2" type="ORF">J3Q64DRAFT_1760807</name>
</gene>
<keyword evidence="1" id="KW-0472">Membrane</keyword>
<organism evidence="2 3">
    <name type="scientific">Phycomyces blakesleeanus</name>
    <dbReference type="NCBI Taxonomy" id="4837"/>
    <lineage>
        <taxon>Eukaryota</taxon>
        <taxon>Fungi</taxon>
        <taxon>Fungi incertae sedis</taxon>
        <taxon>Mucoromycota</taxon>
        <taxon>Mucoromycotina</taxon>
        <taxon>Mucoromycetes</taxon>
        <taxon>Mucorales</taxon>
        <taxon>Phycomycetaceae</taxon>
        <taxon>Phycomyces</taxon>
    </lineage>
</organism>
<evidence type="ECO:0000313" key="3">
    <source>
        <dbReference type="Proteomes" id="UP001448207"/>
    </source>
</evidence>
<reference evidence="2 3" key="1">
    <citation type="submission" date="2024-04" db="EMBL/GenBank/DDBJ databases">
        <title>Symmetric and asymmetric DNA N6-adenine methylation regulates different biological responses in Mucorales.</title>
        <authorList>
            <consortium name="Lawrence Berkeley National Laboratory"/>
            <person name="Lax C."/>
            <person name="Mondo S.J."/>
            <person name="Osorio-Concepcion M."/>
            <person name="Muszewska A."/>
            <person name="Corrochano-Luque M."/>
            <person name="Gutierrez G."/>
            <person name="Riley R."/>
            <person name="Lipzen A."/>
            <person name="Guo J."/>
            <person name="Hundley H."/>
            <person name="Amirebrahimi M."/>
            <person name="Ng V."/>
            <person name="Lorenzo-Gutierrez D."/>
            <person name="Binder U."/>
            <person name="Yang J."/>
            <person name="Song Y."/>
            <person name="Canovas D."/>
            <person name="Navarro E."/>
            <person name="Freitag M."/>
            <person name="Gabaldon T."/>
            <person name="Grigoriev I.V."/>
            <person name="Corrochano L.M."/>
            <person name="Nicolas F.E."/>
            <person name="Garre V."/>
        </authorList>
    </citation>
    <scope>NUCLEOTIDE SEQUENCE [LARGE SCALE GENOMIC DNA]</scope>
    <source>
        <strain evidence="2 3">L51</strain>
    </source>
</reference>
<dbReference type="EMBL" id="JBCLYO010000021">
    <property type="protein sequence ID" value="KAL0079674.1"/>
    <property type="molecule type" value="Genomic_DNA"/>
</dbReference>
<keyword evidence="3" id="KW-1185">Reference proteome</keyword>